<sequence length="912" mass="98749">MEYRSVQSRFFITLKAVLLLLFIGCSAVFAQPFDPQKPRNPYQRPEPINGKKPPSILLAPTGGYYECYDVPTDYQEAVPTSDDMMECPPGKFPQKLIYERPFKAPLIPLKKQNSEQNKKEEEVPRPEPSQNSDATTNAPVYNPGDKLYRYYAAATSPNNVPNSGVQANITVGKANFDIVKKDASLTQLATLSSDGGNVVEIGWQVDEEVYLDKQIYLYAARYVKGAFLPAINTSSGYKPISGAPVTIAQELTGGGNASFAIAHKAASGSLPARWALSYNGTEFGYFPDTVWSGSFTQGAIVGAQGEVISPRGKGTCTDMGNGVLGNSTSATPAKFTNLAYLKTGSGTAAYPPDIFEPPSVSSQYTFGGQSSGSLSQFGFGGPGIGKCAKPAQKPLSFDNTCNADLLAYLNGSQRVTYNASGSQTTLSNFGITGDIAMPGNYLGSGFANLTVFRPSTGQWYANPTNTGTTAPLLASGLGYIGDVPLAGDFNGDGLTDAAYWRRYDNHWLYYSKPDNAIVDLGAYGDDSPQDVFIVGDANADGLADRIVYRYSNATWYFAYTGSGTNNLVAAFPGVDGYWLPQAYDFNGDGAVDEGMYDTLTGHWLVRDHYNRQIYDYGYYGGPVFTPVVDDFNCDGRVDLGVYNNGTTDFAHWFILMTNNGQQFDQGYLFREQRTQLTYQFYPPSYVQPTTPILIDIAGDGFDLSDEFGGVDFDITATGVPMHLAWTKADTDDAWLVLDRDGNGRIDNGKELFGNFTPQPRTGEPNGFLALAKFDKPGDGGNGDGRIDAKDAVFAQLRLWQDTNHDGVSAPGELRTLRAMGVAGLGLNYAESRRTDAYGNQFRYRGLVQSVPGAPVGRVAYDVLLRFETKETAGLRAAGPQAAAQVEPRFELPPGGFPITEAAIVHDLATLRR</sequence>
<feature type="region of interest" description="Disordered" evidence="1">
    <location>
        <begin position="34"/>
        <end position="55"/>
    </location>
</feature>
<evidence type="ECO:0000313" key="4">
    <source>
        <dbReference type="EMBL" id="BAC89285.1"/>
    </source>
</evidence>
<dbReference type="SUPFAM" id="SSF69318">
    <property type="entry name" value="Integrin alpha N-terminal domain"/>
    <property type="match status" value="1"/>
</dbReference>
<dbReference type="PATRIC" id="fig|251221.4.peg.1372"/>
<feature type="domain" description="Neprosin PEP catalytic" evidence="3">
    <location>
        <begin position="143"/>
        <end position="388"/>
    </location>
</feature>
<dbReference type="InterPro" id="IPR004314">
    <property type="entry name" value="Neprosin"/>
</dbReference>
<proteinExistence type="predicted"/>
<dbReference type="PANTHER" id="PTHR39431:SF1">
    <property type="entry name" value="FRPA_C-RELATED PROTEIN"/>
    <property type="match status" value="1"/>
</dbReference>
<dbReference type="AlphaFoldDB" id="Q7NKY2"/>
<accession>Q7NKY2</accession>
<dbReference type="PANTHER" id="PTHR39431">
    <property type="entry name" value="FRPA/C-RELATED PROTEIN"/>
    <property type="match status" value="1"/>
</dbReference>
<organism evidence="4 5">
    <name type="scientific">Gloeobacter violaceus (strain ATCC 29082 / PCC 7421)</name>
    <dbReference type="NCBI Taxonomy" id="251221"/>
    <lineage>
        <taxon>Bacteria</taxon>
        <taxon>Bacillati</taxon>
        <taxon>Cyanobacteriota</taxon>
        <taxon>Cyanophyceae</taxon>
        <taxon>Gloeobacterales</taxon>
        <taxon>Gloeobacteraceae</taxon>
        <taxon>Gloeobacter</taxon>
    </lineage>
</organism>
<dbReference type="Pfam" id="PF03080">
    <property type="entry name" value="Neprosin"/>
    <property type="match status" value="1"/>
</dbReference>
<dbReference type="InterPro" id="IPR028994">
    <property type="entry name" value="Integrin_alpha_N"/>
</dbReference>
<evidence type="ECO:0000259" key="3">
    <source>
        <dbReference type="PROSITE" id="PS52045"/>
    </source>
</evidence>
<dbReference type="EnsemblBacteria" id="BAC89285">
    <property type="protein sequence ID" value="BAC89285"/>
    <property type="gene ID" value="BAC89285"/>
</dbReference>
<dbReference type="eggNOG" id="COG3191">
    <property type="taxonomic scope" value="Bacteria"/>
</dbReference>
<feature type="compositionally biased region" description="Polar residues" evidence="1">
    <location>
        <begin position="128"/>
        <end position="139"/>
    </location>
</feature>
<evidence type="ECO:0000256" key="1">
    <source>
        <dbReference type="SAM" id="MobiDB-lite"/>
    </source>
</evidence>
<name>Q7NKY2_GLOVI</name>
<protein>
    <submittedName>
        <fullName evidence="4">Gll1344 protein</fullName>
    </submittedName>
</protein>
<reference evidence="4 5" key="1">
    <citation type="journal article" date="2003" name="DNA Res.">
        <title>Complete genome structure of Gloeobacter violaceus PCC 7421, a cyanobacterium that lacks thylakoids.</title>
        <authorList>
            <person name="Nakamura Y."/>
            <person name="Kaneko T."/>
            <person name="Sato S."/>
            <person name="Mimuro M."/>
            <person name="Miyashita H."/>
            <person name="Tsuchiya T."/>
            <person name="Sasamoto S."/>
            <person name="Watanabe A."/>
            <person name="Kawashima K."/>
            <person name="Kishida Y."/>
            <person name="Kiyokawa C."/>
            <person name="Kohara M."/>
            <person name="Matsumoto M."/>
            <person name="Matsuno A."/>
            <person name="Nakazaki N."/>
            <person name="Shimpo S."/>
            <person name="Takeuchi C."/>
            <person name="Yamada M."/>
            <person name="Tabata S."/>
        </authorList>
    </citation>
    <scope>NUCLEOTIDE SEQUENCE [LARGE SCALE GENOMIC DNA]</scope>
    <source>
        <strain evidence="5">ATCC 29082 / PCC 7421</strain>
    </source>
</reference>
<reference evidence="4 5" key="2">
    <citation type="journal article" date="2003" name="DNA Res.">
        <title>Complete genome structure of Gloeobacter violaceus PCC 7421, a cyanobacterium that lacks thylakoids (supplement).</title>
        <authorList>
            <person name="Nakamura Y."/>
            <person name="Kaneko T."/>
            <person name="Sato S."/>
            <person name="Mimuro M."/>
            <person name="Miyashita H."/>
            <person name="Tsuchiya T."/>
            <person name="Sasamoto S."/>
            <person name="Watanabe A."/>
            <person name="Kawashima K."/>
            <person name="Kishida Y."/>
            <person name="Kiyokawa C."/>
            <person name="Kohara M."/>
            <person name="Matsumoto M."/>
            <person name="Matsuno A."/>
            <person name="Nakazaki N."/>
            <person name="Shimpo S."/>
            <person name="Takeuchi C."/>
            <person name="Yamada M."/>
            <person name="Tabata S."/>
        </authorList>
    </citation>
    <scope>NUCLEOTIDE SEQUENCE [LARGE SCALE GENOMIC DNA]</scope>
    <source>
        <strain evidence="5">ATCC 29082 / PCC 7421</strain>
    </source>
</reference>
<dbReference type="PROSITE" id="PS52045">
    <property type="entry name" value="NEPROSIN_PEP_CD"/>
    <property type="match status" value="1"/>
</dbReference>
<feature type="chain" id="PRO_5004288893" evidence="2">
    <location>
        <begin position="31"/>
        <end position="912"/>
    </location>
</feature>
<dbReference type="Proteomes" id="UP000000557">
    <property type="component" value="Chromosome"/>
</dbReference>
<feature type="compositionally biased region" description="Basic and acidic residues" evidence="1">
    <location>
        <begin position="112"/>
        <end position="125"/>
    </location>
</feature>
<dbReference type="EMBL" id="BA000045">
    <property type="protein sequence ID" value="BAC89285.1"/>
    <property type="molecule type" value="Genomic_DNA"/>
</dbReference>
<keyword evidence="2" id="KW-0732">Signal</keyword>
<evidence type="ECO:0000256" key="2">
    <source>
        <dbReference type="SAM" id="SignalP"/>
    </source>
</evidence>
<dbReference type="OrthoDB" id="5478064at2"/>
<dbReference type="HOGENOM" id="CLU_318793_0_0_3"/>
<feature type="region of interest" description="Disordered" evidence="1">
    <location>
        <begin position="108"/>
        <end position="141"/>
    </location>
</feature>
<dbReference type="STRING" id="251221.gene:10758827"/>
<gene>
    <name evidence="4" type="ordered locus">gll1344</name>
</gene>
<keyword evidence="5" id="KW-1185">Reference proteome</keyword>
<dbReference type="KEGG" id="gvi:gll1344"/>
<evidence type="ECO:0000313" key="5">
    <source>
        <dbReference type="Proteomes" id="UP000000557"/>
    </source>
</evidence>
<feature type="signal peptide" evidence="2">
    <location>
        <begin position="1"/>
        <end position="30"/>
    </location>
</feature>
<dbReference type="eggNOG" id="COG1621">
    <property type="taxonomic scope" value="Bacteria"/>
</dbReference>
<dbReference type="InParanoid" id="Q7NKY2"/>